<feature type="region of interest" description="Disordered" evidence="4">
    <location>
        <begin position="183"/>
        <end position="216"/>
    </location>
</feature>
<evidence type="ECO:0000256" key="3">
    <source>
        <dbReference type="ARBA" id="ARBA00023186"/>
    </source>
</evidence>
<dbReference type="InterPro" id="IPR009053">
    <property type="entry name" value="Prefoldin"/>
</dbReference>
<dbReference type="GO" id="GO:0006457">
    <property type="term" value="P:protein folding"/>
    <property type="evidence" value="ECO:0007669"/>
    <property type="project" value="InterPro"/>
</dbReference>
<feature type="region of interest" description="Disordered" evidence="4">
    <location>
        <begin position="1"/>
        <end position="25"/>
    </location>
</feature>
<dbReference type="EMBL" id="AZGY01000016">
    <property type="protein sequence ID" value="KZZ92171.1"/>
    <property type="molecule type" value="Genomic_DNA"/>
</dbReference>
<dbReference type="GO" id="GO:0016272">
    <property type="term" value="C:prefoldin complex"/>
    <property type="evidence" value="ECO:0007669"/>
    <property type="project" value="InterPro"/>
</dbReference>
<sequence length="1128" mass="128471">MASSGKAPTSSKKEDAPTNPRGIPYAPFVDNVEDYVATRQDVEPTLRSFQEMISKYQFMEANLQRRMAGLKDKIPEIQSTLESVQFLKLRKDETEPIETTFELNDTLYARANIPATDEVYIWLGANVMLSYPIDEAEVLLTSKLSTAQASFSNCEEDLDFLREQITTMEVATARVYNWEVVQKRKEKPDEEEEQEEKRESSKADTGARPLTQSLRQRNQAADCPIWQSRVSSVSSPYKTSEACELRRLRVNRRDVQNVEYCQRDKRALTDAGPSRLDVPVAKPLEYMPASELLEKVLGGVTDARYWRRCVAQSRTARVPIVLLQDIMREEADEDKDRSELLDLLPPLEHTRSILRHLNPSRHSWEALEHYKYILRGPNDDERCRRYLEKPAPVPPFIFLFLIRYSADLGNADILSRMIESSLSYCNGARPRQIPIDIAFEAQQTPALSTGIDHEGLYLIMRLLLHHCLRLDPRMVVKLADTASEYIQNLSAYVGEPRKLYLSQCKAFNRCLEILQPLPRLRIAQRSIPNIYFWEAQKILLSMSASLPHPLLISKMGFRAIRNVLSGQAKNSTEIHSSARHAPTWPPYLQPGHGMDERADPEDNWSRTVSAGMLMQEAGFAKGEIDEALDTLQGMTTDGSPTIQQRRAFGNRQKLGIWEASIRATRNAREAWARYTKPPESRMKPNIKHYAAMFEKLVLREAEAGDRVLPGDKAMNFPTKPEANLAEFEIARLRPPSISELYQRMRLDGIAPHGNCLRILVANAESSSTAHQYLWDSCEDGSRFQALLTHEPDPHSLRAVPLGLFSAYVQLCLRVGGHRGRSQLKRVMRLADTRLERAQSRWVPFIWGNILKSLSQHHKALGVSLAEQLKLIMHVTGKVEASSGLQALTFTQFNKCIRKVLWRELRDMAATTNEAEVQAQKRNSDAILRSFGLLSGQVLKHGPEPGSTEGAVVKVLRQVGTRMKETFWALANREKDIQRHLESYQMPPLERMNSRIDAVRREHAHEYMLALSYLGEVEEMGRLMNWLIDEWAQTETVSALMELDEPPPFADFSETMCLFRMVAEPILGTTYTAALAEKLERSGLNWAWPDNETVAAYADVHHDDDPTVTLRRIIEIKQDRIVTRHSPAG</sequence>
<dbReference type="Pfam" id="PF02996">
    <property type="entry name" value="Prefoldin"/>
    <property type="match status" value="1"/>
</dbReference>
<dbReference type="PANTHER" id="PTHR12409">
    <property type="entry name" value="PREFOLDIN SUBUNIT 3"/>
    <property type="match status" value="1"/>
</dbReference>
<keyword evidence="6" id="KW-1185">Reference proteome</keyword>
<name>A0A167Z4W9_9HYPO</name>
<dbReference type="InterPro" id="IPR016655">
    <property type="entry name" value="PFD3"/>
</dbReference>
<comment type="caution">
    <text evidence="5">The sequence shown here is derived from an EMBL/GenBank/DDBJ whole genome shotgun (WGS) entry which is preliminary data.</text>
</comment>
<evidence type="ECO:0000256" key="4">
    <source>
        <dbReference type="SAM" id="MobiDB-lite"/>
    </source>
</evidence>
<comment type="similarity">
    <text evidence="1">Belongs to the prefoldin subunit alpha family.</text>
</comment>
<dbReference type="AlphaFoldDB" id="A0A167Z4W9"/>
<dbReference type="Gene3D" id="1.10.287.370">
    <property type="match status" value="1"/>
</dbReference>
<gene>
    <name evidence="5" type="ORF">AAL_06381</name>
</gene>
<dbReference type="STRING" id="1081109.A0A167Z4W9"/>
<organism evidence="5 6">
    <name type="scientific">Moelleriella libera RCEF 2490</name>
    <dbReference type="NCBI Taxonomy" id="1081109"/>
    <lineage>
        <taxon>Eukaryota</taxon>
        <taxon>Fungi</taxon>
        <taxon>Dikarya</taxon>
        <taxon>Ascomycota</taxon>
        <taxon>Pezizomycotina</taxon>
        <taxon>Sordariomycetes</taxon>
        <taxon>Hypocreomycetidae</taxon>
        <taxon>Hypocreales</taxon>
        <taxon>Clavicipitaceae</taxon>
        <taxon>Moelleriella</taxon>
    </lineage>
</organism>
<dbReference type="Proteomes" id="UP000078544">
    <property type="component" value="Unassembled WGS sequence"/>
</dbReference>
<evidence type="ECO:0000313" key="6">
    <source>
        <dbReference type="Proteomes" id="UP000078544"/>
    </source>
</evidence>
<dbReference type="SUPFAM" id="SSF46579">
    <property type="entry name" value="Prefoldin"/>
    <property type="match status" value="1"/>
</dbReference>
<dbReference type="OrthoDB" id="410701at2759"/>
<evidence type="ECO:0000256" key="1">
    <source>
        <dbReference type="ARBA" id="ARBA00010048"/>
    </source>
</evidence>
<protein>
    <submittedName>
        <fullName evidence="5">Prefoldin subunit</fullName>
    </submittedName>
</protein>
<dbReference type="InterPro" id="IPR004127">
    <property type="entry name" value="Prefoldin_subunit_alpha"/>
</dbReference>
<dbReference type="GO" id="GO:0007021">
    <property type="term" value="P:tubulin complex assembly"/>
    <property type="evidence" value="ECO:0007669"/>
    <property type="project" value="TreeGrafter"/>
</dbReference>
<dbReference type="FunFam" id="1.10.287.370:FF:000001">
    <property type="entry name" value="Prefoldin subunit 3"/>
    <property type="match status" value="1"/>
</dbReference>
<feature type="compositionally biased region" description="Polar residues" evidence="4">
    <location>
        <begin position="1"/>
        <end position="10"/>
    </location>
</feature>
<dbReference type="CDD" id="cd23156">
    <property type="entry name" value="Prefoldin_3"/>
    <property type="match status" value="1"/>
</dbReference>
<comment type="subunit">
    <text evidence="2">Heterohexamer of two PFD-alpha type and four PFD-beta type subunits.</text>
</comment>
<keyword evidence="3" id="KW-0143">Chaperone</keyword>
<dbReference type="PANTHER" id="PTHR12409:SF0">
    <property type="entry name" value="PREFOLDIN SUBUNIT 3"/>
    <property type="match status" value="1"/>
</dbReference>
<proteinExistence type="inferred from homology"/>
<dbReference type="GO" id="GO:0007017">
    <property type="term" value="P:microtubule-based process"/>
    <property type="evidence" value="ECO:0007669"/>
    <property type="project" value="TreeGrafter"/>
</dbReference>
<evidence type="ECO:0000313" key="5">
    <source>
        <dbReference type="EMBL" id="KZZ92171.1"/>
    </source>
</evidence>
<dbReference type="GO" id="GO:0015631">
    <property type="term" value="F:tubulin binding"/>
    <property type="evidence" value="ECO:0007669"/>
    <property type="project" value="TreeGrafter"/>
</dbReference>
<reference evidence="5 6" key="1">
    <citation type="journal article" date="2016" name="Genome Biol. Evol.">
        <title>Divergent and convergent evolution of fungal pathogenicity.</title>
        <authorList>
            <person name="Shang Y."/>
            <person name="Xiao G."/>
            <person name="Zheng P."/>
            <person name="Cen K."/>
            <person name="Zhan S."/>
            <person name="Wang C."/>
        </authorList>
    </citation>
    <scope>NUCLEOTIDE SEQUENCE [LARGE SCALE GENOMIC DNA]</scope>
    <source>
        <strain evidence="5 6">RCEF 2490</strain>
    </source>
</reference>
<dbReference type="GO" id="GO:0005737">
    <property type="term" value="C:cytoplasm"/>
    <property type="evidence" value="ECO:0007669"/>
    <property type="project" value="TreeGrafter"/>
</dbReference>
<accession>A0A167Z4W9</accession>
<evidence type="ECO:0000256" key="2">
    <source>
        <dbReference type="ARBA" id="ARBA00011695"/>
    </source>
</evidence>